<dbReference type="Gene3D" id="3.10.129.10">
    <property type="entry name" value="Hotdog Thioesterase"/>
    <property type="match status" value="1"/>
</dbReference>
<dbReference type="Pfam" id="PF01575">
    <property type="entry name" value="MaoC_dehydratas"/>
    <property type="match status" value="1"/>
</dbReference>
<dbReference type="InterPro" id="IPR039375">
    <property type="entry name" value="NodN-like"/>
</dbReference>
<evidence type="ECO:0000313" key="3">
    <source>
        <dbReference type="Proteomes" id="UP000306147"/>
    </source>
</evidence>
<comment type="caution">
    <text evidence="2">The sequence shown here is derived from an EMBL/GenBank/DDBJ whole genome shotgun (WGS) entry which is preliminary data.</text>
</comment>
<dbReference type="InterPro" id="IPR029069">
    <property type="entry name" value="HotDog_dom_sf"/>
</dbReference>
<dbReference type="EMBL" id="SRXT01000003">
    <property type="protein sequence ID" value="TGX54091.1"/>
    <property type="molecule type" value="Genomic_DNA"/>
</dbReference>
<dbReference type="InterPro" id="IPR002539">
    <property type="entry name" value="MaoC-like_dom"/>
</dbReference>
<proteinExistence type="predicted"/>
<dbReference type="AlphaFoldDB" id="A0A4S1XDB2"/>
<protein>
    <submittedName>
        <fullName evidence="2">MaoC family dehydratase</fullName>
    </submittedName>
</protein>
<evidence type="ECO:0000313" key="2">
    <source>
        <dbReference type="EMBL" id="TGX54091.1"/>
    </source>
</evidence>
<evidence type="ECO:0000259" key="1">
    <source>
        <dbReference type="Pfam" id="PF01575"/>
    </source>
</evidence>
<accession>A0A4S1XDB2</accession>
<dbReference type="PANTHER" id="PTHR42993:SF1">
    <property type="entry name" value="MAOC-LIKE DEHYDRATASE DOMAIN-CONTAINING PROTEIN"/>
    <property type="match status" value="1"/>
</dbReference>
<dbReference type="PANTHER" id="PTHR42993">
    <property type="entry name" value="MAOC-LIKE DEHYDRATASE DOMAIN-CONTAINING PROTEIN"/>
    <property type="match status" value="1"/>
</dbReference>
<keyword evidence="3" id="KW-1185">Reference proteome</keyword>
<name>A0A4S1XDB2_9SPHN</name>
<dbReference type="SUPFAM" id="SSF54637">
    <property type="entry name" value="Thioesterase/thiol ester dehydrase-isomerase"/>
    <property type="match status" value="1"/>
</dbReference>
<dbReference type="CDD" id="cd03450">
    <property type="entry name" value="NodN"/>
    <property type="match status" value="1"/>
</dbReference>
<organism evidence="2 3">
    <name type="scientific">Sphingomonas gei</name>
    <dbReference type="NCBI Taxonomy" id="1395960"/>
    <lineage>
        <taxon>Bacteria</taxon>
        <taxon>Pseudomonadati</taxon>
        <taxon>Pseudomonadota</taxon>
        <taxon>Alphaproteobacteria</taxon>
        <taxon>Sphingomonadales</taxon>
        <taxon>Sphingomonadaceae</taxon>
        <taxon>Sphingomonas</taxon>
    </lineage>
</organism>
<reference evidence="2 3" key="1">
    <citation type="submission" date="2019-04" db="EMBL/GenBank/DDBJ databases">
        <title>Sphingomonas psychrotolerans sp. nov., isolated from soil in the Tianshan Mountains, Xinjiang, China.</title>
        <authorList>
            <person name="Luo Y."/>
            <person name="Sheng H."/>
        </authorList>
    </citation>
    <scope>NUCLEOTIDE SEQUENCE [LARGE SCALE GENOMIC DNA]</scope>
    <source>
        <strain evidence="2 3">ZFGT-11</strain>
    </source>
</reference>
<gene>
    <name evidence="2" type="ORF">E5A73_08180</name>
</gene>
<sequence>MGLRRAETWWGRSPVTTASITVQQMAESIGTERVSDWVVVTQAMIDQFAEATGDHQFIHVDPERAAQTPFGGTIAHGFLSLSLMPMLAAKAGTPKIAGMKMGVNYGGNKVRFLTPVRSGKRVRGRFKLLKFAERKPDVWEQVQEYTLEIEGEDKPALIAEWIALIYV</sequence>
<dbReference type="OrthoDB" id="9801735at2"/>
<feature type="domain" description="MaoC-like" evidence="1">
    <location>
        <begin position="28"/>
        <end position="130"/>
    </location>
</feature>
<dbReference type="Proteomes" id="UP000306147">
    <property type="component" value="Unassembled WGS sequence"/>
</dbReference>